<keyword evidence="8" id="KW-0106">Calcium</keyword>
<dbReference type="SUPFAM" id="SSF51445">
    <property type="entry name" value="(Trans)glycosidases"/>
    <property type="match status" value="1"/>
</dbReference>
<evidence type="ECO:0000313" key="10">
    <source>
        <dbReference type="EMBL" id="NEZ55161.1"/>
    </source>
</evidence>
<proteinExistence type="inferred from homology"/>
<keyword evidence="3 8" id="KW-0479">Metal-binding</keyword>
<feature type="binding site" evidence="8">
    <location>
        <position position="189"/>
    </location>
    <ligand>
        <name>Ca(2+)</name>
        <dbReference type="ChEBI" id="CHEBI:29108"/>
        <label>2</label>
    </ligand>
</feature>
<dbReference type="EC" id="3.2.1.1" evidence="10"/>
<sequence>MSALNGVMMQYFHWYVPGDGSLWNQVNTRSKELADAGFTAMWLPPAYKGMGGGYDVGYAVYDMYDLGEFDQCGSKRTKYGTRDEYLSAVQALQAAGIQVYADGVLNHRMGANQTEVVKATPFWQNDRLNPKGGQQDINAYTHFTFPGRVLPDGSKKYSDFEWHWWHFDAVDYDDYSKDSNTVYLFEGKAFDDDVALEKGNFAYLMGADVDFQSVEVQKEVENWGKWYLEQTGVDGFRLDAIKHISAWYFPLWIDALEHYAQKDLFMVGEYWYNDLGTLQWYVDAVQGRMSVFDVPLHYNFHYASKAGGHYDMGKILDGTMMQTRPTQAVTFVENHDSQPLQALEAPVEAWFKPLAYALILLRAEGYPCVFYADYYGAQYEDYGKDGNKYPITLHAHRWLIDKFLYARKHFAYGPQYDYFDHFNTIGWTRLGDPEHPQAMAVIMSDGPEGSKWMEVGKANTQFYDLTEHVKTPITTNESGWAEFRCNGGSVSVWVEA</sequence>
<evidence type="ECO:0000256" key="1">
    <source>
        <dbReference type="ARBA" id="ARBA00001913"/>
    </source>
</evidence>
<dbReference type="InterPro" id="IPR013776">
    <property type="entry name" value="A-amylase_thermo"/>
</dbReference>
<dbReference type="InterPro" id="IPR006047">
    <property type="entry name" value="GH13_cat_dom"/>
</dbReference>
<feature type="binding site" evidence="8">
    <location>
        <position position="308"/>
    </location>
    <ligand>
        <name>Ca(2+)</name>
        <dbReference type="ChEBI" id="CHEBI:29108"/>
        <label>3</label>
    </ligand>
</feature>
<evidence type="ECO:0000313" key="11">
    <source>
        <dbReference type="Proteomes" id="UP000481033"/>
    </source>
</evidence>
<accession>A0A6M0RHR3</accession>
<organism evidence="10 11">
    <name type="scientific">Adonisia turfae CCMR0081</name>
    <dbReference type="NCBI Taxonomy" id="2292702"/>
    <lineage>
        <taxon>Bacteria</taxon>
        <taxon>Bacillati</taxon>
        <taxon>Cyanobacteriota</taxon>
        <taxon>Adonisia</taxon>
        <taxon>Adonisia turfae</taxon>
    </lineage>
</organism>
<dbReference type="SMART" id="SM00642">
    <property type="entry name" value="Aamy"/>
    <property type="match status" value="1"/>
</dbReference>
<protein>
    <submittedName>
        <fullName evidence="10">Alpha-amylase</fullName>
        <ecNumber evidence="10">3.2.1.1</ecNumber>
    </submittedName>
</protein>
<keyword evidence="5" id="KW-0119">Carbohydrate metabolism</keyword>
<keyword evidence="4 10" id="KW-0378">Hydrolase</keyword>
<dbReference type="GO" id="GO:0005975">
    <property type="term" value="P:carbohydrate metabolic process"/>
    <property type="evidence" value="ECO:0007669"/>
    <property type="project" value="InterPro"/>
</dbReference>
<feature type="binding site" evidence="8">
    <location>
        <position position="191"/>
    </location>
    <ligand>
        <name>Ca(2+)</name>
        <dbReference type="ChEBI" id="CHEBI:29108"/>
        <label>2</label>
    </ligand>
</feature>
<evidence type="ECO:0000256" key="2">
    <source>
        <dbReference type="ARBA" id="ARBA00008061"/>
    </source>
</evidence>
<feature type="binding site" evidence="8">
    <location>
        <position position="243"/>
    </location>
    <ligand>
        <name>Ca(2+)</name>
        <dbReference type="ChEBI" id="CHEBI:29108"/>
        <label>1</label>
    </ligand>
</feature>
<dbReference type="Gene3D" id="3.20.20.80">
    <property type="entry name" value="Glycosidases"/>
    <property type="match status" value="1"/>
</dbReference>
<dbReference type="GO" id="GO:0005509">
    <property type="term" value="F:calcium ion binding"/>
    <property type="evidence" value="ECO:0007669"/>
    <property type="project" value="InterPro"/>
</dbReference>
<dbReference type="PIRSF" id="PIRSF001021">
    <property type="entry name" value="Alph-amls_thrmst"/>
    <property type="match status" value="1"/>
</dbReference>
<dbReference type="Gene3D" id="2.60.40.1180">
    <property type="entry name" value="Golgi alpha-mannosidase II"/>
    <property type="match status" value="1"/>
</dbReference>
<feature type="binding site" evidence="8">
    <location>
        <position position="168"/>
    </location>
    <ligand>
        <name>Ca(2+)</name>
        <dbReference type="ChEBI" id="CHEBI:29108"/>
        <label>2</label>
    </ligand>
</feature>
<evidence type="ECO:0000256" key="8">
    <source>
        <dbReference type="PIRSR" id="PIRSR001021-2"/>
    </source>
</evidence>
<comment type="similarity">
    <text evidence="2">Belongs to the glycosyl hydrolase 13 family.</text>
</comment>
<feature type="active site" description="Proton donor" evidence="7">
    <location>
        <position position="269"/>
    </location>
</feature>
<dbReference type="GO" id="GO:0004556">
    <property type="term" value="F:alpha-amylase activity"/>
    <property type="evidence" value="ECO:0007669"/>
    <property type="project" value="UniProtKB-EC"/>
</dbReference>
<dbReference type="Gene3D" id="2.40.30.140">
    <property type="match status" value="1"/>
</dbReference>
<evidence type="ECO:0000256" key="5">
    <source>
        <dbReference type="ARBA" id="ARBA00023277"/>
    </source>
</evidence>
<comment type="caution">
    <text evidence="10">The sequence shown here is derived from an EMBL/GenBank/DDBJ whole genome shotgun (WGS) entry which is preliminary data.</text>
</comment>
<feature type="binding site" evidence="8">
    <location>
        <position position="106"/>
    </location>
    <ligand>
        <name>Ca(2+)</name>
        <dbReference type="ChEBI" id="CHEBI:29108"/>
        <label>1</label>
    </ligand>
</feature>
<reference evidence="10 11" key="1">
    <citation type="journal article" date="2020" name="Microb. Ecol.">
        <title>Ecogenomics of the Marine Benthic Filamentous Cyanobacterium Adonisia.</title>
        <authorList>
            <person name="Walter J.M."/>
            <person name="Coutinho F.H."/>
            <person name="Leomil L."/>
            <person name="Hargreaves P.I."/>
            <person name="Campeao M.E."/>
            <person name="Vieira V.V."/>
            <person name="Silva B.S."/>
            <person name="Fistarol G.O."/>
            <person name="Salomon P.S."/>
            <person name="Sawabe T."/>
            <person name="Mino S."/>
            <person name="Hosokawa M."/>
            <person name="Miyashita H."/>
            <person name="Maruyama F."/>
            <person name="van Verk M.C."/>
            <person name="Dutilh B.E."/>
            <person name="Thompson C.C."/>
            <person name="Thompson F.L."/>
        </authorList>
    </citation>
    <scope>NUCLEOTIDE SEQUENCE [LARGE SCALE GENOMIC DNA]</scope>
    <source>
        <strain evidence="10 11">CCMR0081</strain>
    </source>
</reference>
<evidence type="ECO:0000256" key="3">
    <source>
        <dbReference type="ARBA" id="ARBA00022723"/>
    </source>
</evidence>
<dbReference type="NCBIfam" id="NF006968">
    <property type="entry name" value="PRK09441.1-1"/>
    <property type="match status" value="1"/>
</dbReference>
<feature type="binding site" evidence="8">
    <location>
        <position position="210"/>
    </location>
    <ligand>
        <name>Ca(2+)</name>
        <dbReference type="ChEBI" id="CHEBI:29108"/>
        <label>2</label>
    </ligand>
</feature>
<gene>
    <name evidence="10" type="ORF">DXZ20_05605</name>
</gene>
<comment type="cofactor">
    <cofactor evidence="1">
        <name>Ca(2+)</name>
        <dbReference type="ChEBI" id="CHEBI:29108"/>
    </cofactor>
</comment>
<keyword evidence="11" id="KW-1185">Reference proteome</keyword>
<name>A0A6M0RHR3_9CYAN</name>
<keyword evidence="6 10" id="KW-0326">Glycosidase</keyword>
<dbReference type="SUPFAM" id="SSF51011">
    <property type="entry name" value="Glycosyl hydrolase domain"/>
    <property type="match status" value="1"/>
</dbReference>
<dbReference type="InterPro" id="IPR013780">
    <property type="entry name" value="Glyco_hydro_b"/>
</dbReference>
<dbReference type="PANTHER" id="PTHR43447">
    <property type="entry name" value="ALPHA-AMYLASE"/>
    <property type="match status" value="1"/>
</dbReference>
<dbReference type="Proteomes" id="UP000481033">
    <property type="component" value="Unassembled WGS sequence"/>
</dbReference>
<dbReference type="RefSeq" id="WP_163696917.1">
    <property type="nucleotide sequence ID" value="NZ_QXHD01000004.1"/>
</dbReference>
<dbReference type="Pfam" id="PF00128">
    <property type="entry name" value="Alpha-amylase"/>
    <property type="match status" value="1"/>
</dbReference>
<feature type="binding site" evidence="8">
    <location>
        <position position="445"/>
    </location>
    <ligand>
        <name>Ca(2+)</name>
        <dbReference type="ChEBI" id="CHEBI:29108"/>
        <label>3</label>
    </ligand>
</feature>
<dbReference type="InterPro" id="IPR017853">
    <property type="entry name" value="GH"/>
</dbReference>
<dbReference type="AlphaFoldDB" id="A0A6M0RHR3"/>
<feature type="binding site" evidence="8">
    <location>
        <position position="208"/>
    </location>
    <ligand>
        <name>Ca(2+)</name>
        <dbReference type="ChEBI" id="CHEBI:29108"/>
        <label>1</label>
    </ligand>
</feature>
<dbReference type="CDD" id="cd11318">
    <property type="entry name" value="AmyAc_bac_fung_AmyA"/>
    <property type="match status" value="1"/>
</dbReference>
<evidence type="ECO:0000256" key="4">
    <source>
        <dbReference type="ARBA" id="ARBA00022801"/>
    </source>
</evidence>
<evidence type="ECO:0000256" key="6">
    <source>
        <dbReference type="ARBA" id="ARBA00023295"/>
    </source>
</evidence>
<evidence type="ECO:0000259" key="9">
    <source>
        <dbReference type="SMART" id="SM00642"/>
    </source>
</evidence>
<dbReference type="EMBL" id="QXHD01000004">
    <property type="protein sequence ID" value="NEZ55161.1"/>
    <property type="molecule type" value="Genomic_DNA"/>
</dbReference>
<evidence type="ECO:0000256" key="7">
    <source>
        <dbReference type="PIRSR" id="PIRSR001021-1"/>
    </source>
</evidence>
<dbReference type="NCBIfam" id="NF006969">
    <property type="entry name" value="PRK09441.1-2"/>
    <property type="match status" value="1"/>
</dbReference>
<feature type="domain" description="Glycosyl hydrolase family 13 catalytic" evidence="9">
    <location>
        <begin position="6"/>
        <end position="407"/>
    </location>
</feature>
<feature type="active site" description="Nucleophile" evidence="7">
    <location>
        <position position="239"/>
    </location>
</feature>